<evidence type="ECO:0000313" key="2">
    <source>
        <dbReference type="Proteomes" id="UP001497522"/>
    </source>
</evidence>
<sequence length="78" mass="8831">MVMDKMFLEDEPRPWTLRLVFGSSARCRNVGGGSKTPLIRRPRFRREKREGVGLLSTSAATWVPPLEANERHLANLPA</sequence>
<dbReference type="Proteomes" id="UP001497522">
    <property type="component" value="Chromosome 12"/>
</dbReference>
<evidence type="ECO:0000313" key="1">
    <source>
        <dbReference type="EMBL" id="CAK9862159.1"/>
    </source>
</evidence>
<proteinExistence type="predicted"/>
<keyword evidence="2" id="KW-1185">Reference proteome</keyword>
<reference evidence="1" key="1">
    <citation type="submission" date="2024-03" db="EMBL/GenBank/DDBJ databases">
        <authorList>
            <consortium name="ELIXIR-Norway"/>
            <consortium name="Elixir Norway"/>
        </authorList>
    </citation>
    <scope>NUCLEOTIDE SEQUENCE</scope>
</reference>
<protein>
    <submittedName>
        <fullName evidence="1">Uncharacterized protein</fullName>
    </submittedName>
</protein>
<gene>
    <name evidence="1" type="ORF">CSSPJE1EN2_LOCUS5154</name>
</gene>
<organism evidence="1 2">
    <name type="scientific">Sphagnum jensenii</name>
    <dbReference type="NCBI Taxonomy" id="128206"/>
    <lineage>
        <taxon>Eukaryota</taxon>
        <taxon>Viridiplantae</taxon>
        <taxon>Streptophyta</taxon>
        <taxon>Embryophyta</taxon>
        <taxon>Bryophyta</taxon>
        <taxon>Sphagnophytina</taxon>
        <taxon>Sphagnopsida</taxon>
        <taxon>Sphagnales</taxon>
        <taxon>Sphagnaceae</taxon>
        <taxon>Sphagnum</taxon>
    </lineage>
</organism>
<dbReference type="EMBL" id="OZ023713">
    <property type="protein sequence ID" value="CAK9862159.1"/>
    <property type="molecule type" value="Genomic_DNA"/>
</dbReference>
<name>A0ABP1AHZ5_9BRYO</name>
<accession>A0ABP1AHZ5</accession>